<comment type="caution">
    <text evidence="1">The sequence shown here is derived from an EMBL/GenBank/DDBJ whole genome shotgun (WGS) entry which is preliminary data.</text>
</comment>
<organism evidence="1 2">
    <name type="scientific">Delftia acidovorans</name>
    <name type="common">Pseudomonas acidovorans</name>
    <name type="synonym">Comamonas acidovorans</name>
    <dbReference type="NCBI Taxonomy" id="80866"/>
    <lineage>
        <taxon>Bacteria</taxon>
        <taxon>Pseudomonadati</taxon>
        <taxon>Pseudomonadota</taxon>
        <taxon>Betaproteobacteria</taxon>
        <taxon>Burkholderiales</taxon>
        <taxon>Comamonadaceae</taxon>
        <taxon>Delftia</taxon>
    </lineage>
</organism>
<proteinExistence type="predicted"/>
<protein>
    <submittedName>
        <fullName evidence="1">Uncharacterized protein</fullName>
    </submittedName>
</protein>
<reference evidence="1" key="1">
    <citation type="submission" date="2023-11" db="EMBL/GenBank/DDBJ databases">
        <title>Identification and selenium tolerance of Delftia acidovorans R3-25.</title>
        <authorList>
            <person name="Zhang S."/>
            <person name="Liu Y."/>
            <person name="Guo Y."/>
        </authorList>
    </citation>
    <scope>NUCLEOTIDE SEQUENCE</scope>
    <source>
        <strain evidence="1">R3-25</strain>
    </source>
</reference>
<dbReference type="AlphaFoldDB" id="A0AAJ2R7G9"/>
<evidence type="ECO:0000313" key="2">
    <source>
        <dbReference type="Proteomes" id="UP001287445"/>
    </source>
</evidence>
<name>A0AAJ2R7G9_DELAC</name>
<dbReference type="Proteomes" id="UP001287445">
    <property type="component" value="Unassembled WGS sequence"/>
</dbReference>
<dbReference type="RefSeq" id="WP_319076678.1">
    <property type="nucleotide sequence ID" value="NZ_JAWWMZ010000016.1"/>
</dbReference>
<dbReference type="EMBL" id="JAWWMZ010000016">
    <property type="protein sequence ID" value="MDX4957206.1"/>
    <property type="molecule type" value="Genomic_DNA"/>
</dbReference>
<accession>A0AAJ2R7G9</accession>
<sequence length="151" mass="16645">MALAWATALAAHAEVARLDDSASPRSQVRSDFARARVVGERLLELPMGRIEYRLAMAPHVGRTARIFYVIPALVTGLRSPAGMQVQWRGNGVFAGGTGRPGDRVQVWNGVVRTPWMAEVFDLTLHIDPAELRLTRGSALSFESYFEIETLP</sequence>
<gene>
    <name evidence="1" type="ORF">SGN30_27635</name>
</gene>
<evidence type="ECO:0000313" key="1">
    <source>
        <dbReference type="EMBL" id="MDX4957206.1"/>
    </source>
</evidence>